<reference evidence="13" key="1">
    <citation type="submission" date="2021-01" db="EMBL/GenBank/DDBJ databases">
        <authorList>
            <person name="Corre E."/>
            <person name="Pelletier E."/>
            <person name="Niang G."/>
            <person name="Scheremetjew M."/>
            <person name="Finn R."/>
            <person name="Kale V."/>
            <person name="Holt S."/>
            <person name="Cochrane G."/>
            <person name="Meng A."/>
            <person name="Brown T."/>
            <person name="Cohen L."/>
        </authorList>
    </citation>
    <scope>NUCLEOTIDE SEQUENCE</scope>
    <source>
        <strain evidence="13">CCMP147</strain>
    </source>
</reference>
<evidence type="ECO:0000256" key="3">
    <source>
        <dbReference type="ARBA" id="ARBA00022692"/>
    </source>
</evidence>
<dbReference type="GO" id="GO:0005484">
    <property type="term" value="F:SNAP receptor activity"/>
    <property type="evidence" value="ECO:0007669"/>
    <property type="project" value="InterPro"/>
</dbReference>
<sequence>MADPRKGRKGRVTYNDERDTLLSSRKNVSEHSGASVKRRRKAQTSTETAAQEESDVTDSFLRINSMMKQGLDRVSAVSDAIDSDGNILKNAKEEQKGMTGVVKGARGTLWVLRAQEMRETVVLWCAVVFFYASALYVLWTRVKIPFLLW</sequence>
<comment type="subcellular location">
    <subcellularLocation>
        <location evidence="1">Endoplasmic reticulum membrane</location>
        <topology evidence="1">Single-pass type IV membrane protein</topology>
    </subcellularLocation>
</comment>
<comment type="similarity">
    <text evidence="9">Belongs to the SEC20 family.</text>
</comment>
<name>A0A7R9YW39_9STRA</name>
<keyword evidence="6 11" id="KW-1133">Transmembrane helix</keyword>
<keyword evidence="2" id="KW-0813">Transport</keyword>
<organism evidence="13">
    <name type="scientific">Pseudictyota dubia</name>
    <dbReference type="NCBI Taxonomy" id="2749911"/>
    <lineage>
        <taxon>Eukaryota</taxon>
        <taxon>Sar</taxon>
        <taxon>Stramenopiles</taxon>
        <taxon>Ochrophyta</taxon>
        <taxon>Bacillariophyta</taxon>
        <taxon>Mediophyceae</taxon>
        <taxon>Biddulphiophycidae</taxon>
        <taxon>Eupodiscales</taxon>
        <taxon>Odontellaceae</taxon>
        <taxon>Pseudictyota</taxon>
    </lineage>
</organism>
<dbReference type="AlphaFoldDB" id="A0A7R9YW39"/>
<keyword evidence="7" id="KW-0175">Coiled coil</keyword>
<evidence type="ECO:0000256" key="11">
    <source>
        <dbReference type="SAM" id="Phobius"/>
    </source>
</evidence>
<dbReference type="GO" id="GO:0006890">
    <property type="term" value="P:retrograde vesicle-mediated transport, Golgi to endoplasmic reticulum"/>
    <property type="evidence" value="ECO:0007669"/>
    <property type="project" value="InterPro"/>
</dbReference>
<evidence type="ECO:0000256" key="6">
    <source>
        <dbReference type="ARBA" id="ARBA00022989"/>
    </source>
</evidence>
<evidence type="ECO:0000256" key="9">
    <source>
        <dbReference type="ARBA" id="ARBA00037934"/>
    </source>
</evidence>
<keyword evidence="4" id="KW-0256">Endoplasmic reticulum</keyword>
<dbReference type="PANTHER" id="PTHR12825">
    <property type="entry name" value="BNIP1-RELATED"/>
    <property type="match status" value="1"/>
</dbReference>
<feature type="region of interest" description="Disordered" evidence="10">
    <location>
        <begin position="1"/>
        <end position="55"/>
    </location>
</feature>
<dbReference type="Pfam" id="PF03908">
    <property type="entry name" value="Sec20"/>
    <property type="match status" value="1"/>
</dbReference>
<evidence type="ECO:0000256" key="5">
    <source>
        <dbReference type="ARBA" id="ARBA00022892"/>
    </source>
</evidence>
<keyword evidence="8 11" id="KW-0472">Membrane</keyword>
<evidence type="ECO:0000259" key="12">
    <source>
        <dbReference type="Pfam" id="PF03908"/>
    </source>
</evidence>
<evidence type="ECO:0000256" key="8">
    <source>
        <dbReference type="ARBA" id="ARBA00023136"/>
    </source>
</evidence>
<evidence type="ECO:0000256" key="7">
    <source>
        <dbReference type="ARBA" id="ARBA00023054"/>
    </source>
</evidence>
<feature type="compositionally biased region" description="Polar residues" evidence="10">
    <location>
        <begin position="21"/>
        <end position="32"/>
    </location>
</feature>
<keyword evidence="3 11" id="KW-0812">Transmembrane</keyword>
<protein>
    <recommendedName>
        <fullName evidence="12">Sec20 C-terminal domain-containing protein</fullName>
    </recommendedName>
</protein>
<feature type="compositionally biased region" description="Basic residues" evidence="10">
    <location>
        <begin position="1"/>
        <end position="11"/>
    </location>
</feature>
<gene>
    <name evidence="13" type="ORF">TDUB1175_LOCUS195</name>
</gene>
<accession>A0A7R9YW39</accession>
<feature type="transmembrane region" description="Helical" evidence="11">
    <location>
        <begin position="121"/>
        <end position="139"/>
    </location>
</feature>
<dbReference type="EMBL" id="HBED01000312">
    <property type="protein sequence ID" value="CAD8290748.1"/>
    <property type="molecule type" value="Transcribed_RNA"/>
</dbReference>
<proteinExistence type="inferred from homology"/>
<evidence type="ECO:0000313" key="13">
    <source>
        <dbReference type="EMBL" id="CAD8290748.1"/>
    </source>
</evidence>
<keyword evidence="5" id="KW-0931">ER-Golgi transport</keyword>
<dbReference type="GO" id="GO:0005789">
    <property type="term" value="C:endoplasmic reticulum membrane"/>
    <property type="evidence" value="ECO:0007669"/>
    <property type="project" value="UniProtKB-SubCell"/>
</dbReference>
<dbReference type="InterPro" id="IPR056173">
    <property type="entry name" value="Sec20_C"/>
</dbReference>
<dbReference type="PANTHER" id="PTHR12825:SF0">
    <property type="entry name" value="VESICLE TRANSPORT PROTEIN SEC20"/>
    <property type="match status" value="1"/>
</dbReference>
<evidence type="ECO:0000256" key="4">
    <source>
        <dbReference type="ARBA" id="ARBA00022824"/>
    </source>
</evidence>
<evidence type="ECO:0000256" key="2">
    <source>
        <dbReference type="ARBA" id="ARBA00022448"/>
    </source>
</evidence>
<dbReference type="InterPro" id="IPR005606">
    <property type="entry name" value="Sec20"/>
</dbReference>
<evidence type="ECO:0000256" key="1">
    <source>
        <dbReference type="ARBA" id="ARBA00004163"/>
    </source>
</evidence>
<evidence type="ECO:0000256" key="10">
    <source>
        <dbReference type="SAM" id="MobiDB-lite"/>
    </source>
</evidence>
<dbReference type="GO" id="GO:0031201">
    <property type="term" value="C:SNARE complex"/>
    <property type="evidence" value="ECO:0007669"/>
    <property type="project" value="TreeGrafter"/>
</dbReference>
<feature type="domain" description="Sec20 C-terminal" evidence="12">
    <location>
        <begin position="52"/>
        <end position="142"/>
    </location>
</feature>